<evidence type="ECO:0000313" key="5">
    <source>
        <dbReference type="EMBL" id="SCA57525.1"/>
    </source>
</evidence>
<dbReference type="AlphaFoldDB" id="A0A1C3RJS5"/>
<dbReference type="Pfam" id="PF01464">
    <property type="entry name" value="SLT"/>
    <property type="match status" value="1"/>
</dbReference>
<protein>
    <recommendedName>
        <fullName evidence="4">Transglycosylase SLT domain-containing protein</fullName>
    </recommendedName>
</protein>
<reference evidence="5 6" key="1">
    <citation type="submission" date="2016-07" db="EMBL/GenBank/DDBJ databases">
        <authorList>
            <person name="Lefevre C.T."/>
        </authorList>
    </citation>
    <scope>NUCLEOTIDE SEQUENCE [LARGE SCALE GENOMIC DNA]</scope>
    <source>
        <strain evidence="5">PR1</strain>
    </source>
</reference>
<feature type="compositionally biased region" description="Polar residues" evidence="2">
    <location>
        <begin position="305"/>
        <end position="319"/>
    </location>
</feature>
<dbReference type="STRING" id="1867952.MTBPR1_60038"/>
<keyword evidence="6" id="KW-1185">Reference proteome</keyword>
<accession>A0A1C3RJS5</accession>
<dbReference type="Proteomes" id="UP000231658">
    <property type="component" value="Unassembled WGS sequence"/>
</dbReference>
<dbReference type="Gene3D" id="1.10.530.10">
    <property type="match status" value="1"/>
</dbReference>
<organism evidence="5 6">
    <name type="scientific">Candidatus Terasakiella magnetica</name>
    <dbReference type="NCBI Taxonomy" id="1867952"/>
    <lineage>
        <taxon>Bacteria</taxon>
        <taxon>Pseudomonadati</taxon>
        <taxon>Pseudomonadota</taxon>
        <taxon>Alphaproteobacteria</taxon>
        <taxon>Rhodospirillales</taxon>
        <taxon>Terasakiellaceae</taxon>
        <taxon>Terasakiella</taxon>
    </lineage>
</organism>
<name>A0A1C3RJS5_9PROT</name>
<evidence type="ECO:0000259" key="4">
    <source>
        <dbReference type="Pfam" id="PF01464"/>
    </source>
</evidence>
<comment type="similarity">
    <text evidence="1">Belongs to the virb1 family.</text>
</comment>
<sequence>MRFILYALIGLTLSAPAFSYVKPNKNMDLCKGATHAAEQQFNIPQNLLRAISLTESGRWVESEKANIAWPWTVASGRAGEFFPTKEQAIRHVRALQAKGIKNIDVGCMQINLRYHPDAFENLNEAFDPRSNARYSAKFLSKLFKNTKSWTKAAGHYHSTEPTKNMYYREKVLSYWNYANKEAHESQQVALQTRKPKRHVEKYDRNRMAMLNNNFQSRLSNQRKAMTRAEEMSNKISQYRNSRRLSNFGKVNVARQQALLRQKQKKSLTLPPVQRRGLKKYDFSQRRSAQMEKWRKTIAKPDLLSAQKSGMTTPNSLLSQ</sequence>
<evidence type="ECO:0000313" key="6">
    <source>
        <dbReference type="Proteomes" id="UP000231658"/>
    </source>
</evidence>
<feature type="signal peptide" evidence="3">
    <location>
        <begin position="1"/>
        <end position="19"/>
    </location>
</feature>
<dbReference type="RefSeq" id="WP_069189556.1">
    <property type="nucleotide sequence ID" value="NZ_FLYE01000045.1"/>
</dbReference>
<gene>
    <name evidence="5" type="ORF">MTBPR1_60038</name>
</gene>
<feature type="domain" description="Transglycosylase SLT" evidence="4">
    <location>
        <begin position="35"/>
        <end position="161"/>
    </location>
</feature>
<evidence type="ECO:0000256" key="2">
    <source>
        <dbReference type="SAM" id="MobiDB-lite"/>
    </source>
</evidence>
<dbReference type="SUPFAM" id="SSF53955">
    <property type="entry name" value="Lysozyme-like"/>
    <property type="match status" value="1"/>
</dbReference>
<evidence type="ECO:0000256" key="1">
    <source>
        <dbReference type="ARBA" id="ARBA00009387"/>
    </source>
</evidence>
<dbReference type="InterPro" id="IPR008258">
    <property type="entry name" value="Transglycosylase_SLT_dom_1"/>
</dbReference>
<feature type="chain" id="PRO_5008680846" description="Transglycosylase SLT domain-containing protein" evidence="3">
    <location>
        <begin position="20"/>
        <end position="319"/>
    </location>
</feature>
<proteinExistence type="inferred from homology"/>
<dbReference type="InterPro" id="IPR023346">
    <property type="entry name" value="Lysozyme-like_dom_sf"/>
</dbReference>
<dbReference type="OrthoDB" id="5945995at2"/>
<feature type="region of interest" description="Disordered" evidence="2">
    <location>
        <begin position="299"/>
        <end position="319"/>
    </location>
</feature>
<keyword evidence="3" id="KW-0732">Signal</keyword>
<evidence type="ECO:0000256" key="3">
    <source>
        <dbReference type="SAM" id="SignalP"/>
    </source>
</evidence>
<dbReference type="EMBL" id="FLYE01000045">
    <property type="protein sequence ID" value="SCA57525.1"/>
    <property type="molecule type" value="Genomic_DNA"/>
</dbReference>